<protein>
    <recommendedName>
        <fullName evidence="3">Triosephosphate isomerase</fullName>
        <ecNumber evidence="3">5.3.1.1</ecNumber>
    </recommendedName>
</protein>
<evidence type="ECO:0000256" key="3">
    <source>
        <dbReference type="RuleBase" id="RU363013"/>
    </source>
</evidence>
<dbReference type="UniPathway" id="UPA00109">
    <property type="reaction ID" value="UER00189"/>
</dbReference>
<dbReference type="GO" id="GO:0004807">
    <property type="term" value="F:triose-phosphate isomerase activity"/>
    <property type="evidence" value="ECO:0007669"/>
    <property type="project" value="UniProtKB-EC"/>
</dbReference>
<dbReference type="InterPro" id="IPR000652">
    <property type="entry name" value="Triosephosphate_isomerase"/>
</dbReference>
<keyword evidence="3" id="KW-0312">Gluconeogenesis</keyword>
<dbReference type="CDD" id="cd00311">
    <property type="entry name" value="TIM"/>
    <property type="match status" value="1"/>
</dbReference>
<dbReference type="SUPFAM" id="SSF51351">
    <property type="entry name" value="Triosephosphate isomerase (TIM)"/>
    <property type="match status" value="1"/>
</dbReference>
<keyword evidence="2 3" id="KW-0413">Isomerase</keyword>
<sequence>MKYVIGNWKSNKTTKDALLWLADFSALYNPTSTVKAILAPSFLQIAPMFEVIHKLSMQLELAGQDLSSFGDGAYTGEVCASQLAEYVKFSFIGHSERRINLEETDDMLSLKVKQAKANNIEPIFCVQSPKTPIPSGVAMILYEPIEAIGSGRADSPIHANETLSQIKKQHSNVQIGIYGGSVKPDNVMEIISQPDIDGVGVGGASLKPDLFAEIIKNVSKI</sequence>
<comment type="subunit">
    <text evidence="3">Homodimer.</text>
</comment>
<dbReference type="EMBL" id="PCTA01000009">
    <property type="protein sequence ID" value="PIP62000.1"/>
    <property type="molecule type" value="Genomic_DNA"/>
</dbReference>
<dbReference type="InterPro" id="IPR035990">
    <property type="entry name" value="TIM_sf"/>
</dbReference>
<organism evidence="4 5">
    <name type="scientific">Candidatus Roizmanbacteria bacterium CG22_combo_CG10-13_8_21_14_all_38_20</name>
    <dbReference type="NCBI Taxonomy" id="1974862"/>
    <lineage>
        <taxon>Bacteria</taxon>
        <taxon>Candidatus Roizmaniibacteriota</taxon>
    </lineage>
</organism>
<comment type="catalytic activity">
    <reaction evidence="3">
        <text>D-glyceraldehyde 3-phosphate = dihydroxyacetone phosphate</text>
        <dbReference type="Rhea" id="RHEA:18585"/>
        <dbReference type="ChEBI" id="CHEBI:57642"/>
        <dbReference type="ChEBI" id="CHEBI:59776"/>
        <dbReference type="EC" id="5.3.1.1"/>
    </reaction>
</comment>
<dbReference type="PANTHER" id="PTHR21139">
    <property type="entry name" value="TRIOSEPHOSPHATE ISOMERASE"/>
    <property type="match status" value="1"/>
</dbReference>
<evidence type="ECO:0000313" key="4">
    <source>
        <dbReference type="EMBL" id="PIP62000.1"/>
    </source>
</evidence>
<evidence type="ECO:0000313" key="5">
    <source>
        <dbReference type="Proteomes" id="UP000231246"/>
    </source>
</evidence>
<name>A0A2H0BYA1_9BACT</name>
<dbReference type="GO" id="GO:0005829">
    <property type="term" value="C:cytosol"/>
    <property type="evidence" value="ECO:0007669"/>
    <property type="project" value="TreeGrafter"/>
</dbReference>
<comment type="similarity">
    <text evidence="1 3">Belongs to the triosephosphate isomerase family.</text>
</comment>
<evidence type="ECO:0000256" key="2">
    <source>
        <dbReference type="ARBA" id="ARBA00023235"/>
    </source>
</evidence>
<dbReference type="Gene3D" id="3.20.20.70">
    <property type="entry name" value="Aldolase class I"/>
    <property type="match status" value="2"/>
</dbReference>
<evidence type="ECO:0000256" key="1">
    <source>
        <dbReference type="ARBA" id="ARBA00007422"/>
    </source>
</evidence>
<comment type="pathway">
    <text evidence="3">Carbohydrate degradation; glycolysis; D-glyceraldehyde 3-phosphate from glycerone phosphate: step 1/1.</text>
</comment>
<dbReference type="GO" id="GO:0046166">
    <property type="term" value="P:glyceraldehyde-3-phosphate biosynthetic process"/>
    <property type="evidence" value="ECO:0007669"/>
    <property type="project" value="TreeGrafter"/>
</dbReference>
<dbReference type="PANTHER" id="PTHR21139:SF42">
    <property type="entry name" value="TRIOSEPHOSPHATE ISOMERASE"/>
    <property type="match status" value="1"/>
</dbReference>
<dbReference type="UniPathway" id="UPA00138"/>
<dbReference type="GO" id="GO:0006096">
    <property type="term" value="P:glycolytic process"/>
    <property type="evidence" value="ECO:0007669"/>
    <property type="project" value="UniProtKB-UniPathway"/>
</dbReference>
<dbReference type="PROSITE" id="PS51440">
    <property type="entry name" value="TIM_2"/>
    <property type="match status" value="1"/>
</dbReference>
<gene>
    <name evidence="4" type="ORF">COW99_01205</name>
</gene>
<comment type="pathway">
    <text evidence="3">Carbohydrate biosynthesis; gluconeogenesis.</text>
</comment>
<dbReference type="GO" id="GO:0019563">
    <property type="term" value="P:glycerol catabolic process"/>
    <property type="evidence" value="ECO:0007669"/>
    <property type="project" value="TreeGrafter"/>
</dbReference>
<accession>A0A2H0BYA1</accession>
<keyword evidence="3" id="KW-0324">Glycolysis</keyword>
<dbReference type="GO" id="GO:0006094">
    <property type="term" value="P:gluconeogenesis"/>
    <property type="evidence" value="ECO:0007669"/>
    <property type="project" value="UniProtKB-UniPathway"/>
</dbReference>
<dbReference type="Pfam" id="PF00121">
    <property type="entry name" value="TIM"/>
    <property type="match status" value="2"/>
</dbReference>
<dbReference type="InterPro" id="IPR013785">
    <property type="entry name" value="Aldolase_TIM"/>
</dbReference>
<dbReference type="Proteomes" id="UP000231246">
    <property type="component" value="Unassembled WGS sequence"/>
</dbReference>
<dbReference type="EC" id="5.3.1.1" evidence="3"/>
<dbReference type="AlphaFoldDB" id="A0A2H0BYA1"/>
<reference evidence="4 5" key="1">
    <citation type="submission" date="2017-09" db="EMBL/GenBank/DDBJ databases">
        <title>Depth-based differentiation of microbial function through sediment-hosted aquifers and enrichment of novel symbionts in the deep terrestrial subsurface.</title>
        <authorList>
            <person name="Probst A.J."/>
            <person name="Ladd B."/>
            <person name="Jarett J.K."/>
            <person name="Geller-Mcgrath D.E."/>
            <person name="Sieber C.M."/>
            <person name="Emerson J.B."/>
            <person name="Anantharaman K."/>
            <person name="Thomas B.C."/>
            <person name="Malmstrom R."/>
            <person name="Stieglmeier M."/>
            <person name="Klingl A."/>
            <person name="Woyke T."/>
            <person name="Ryan C.M."/>
            <person name="Banfield J.F."/>
        </authorList>
    </citation>
    <scope>NUCLEOTIDE SEQUENCE [LARGE SCALE GENOMIC DNA]</scope>
    <source>
        <strain evidence="4">CG22_combo_CG10-13_8_21_14_all_38_20</strain>
    </source>
</reference>
<comment type="caution">
    <text evidence="4">The sequence shown here is derived from an EMBL/GenBank/DDBJ whole genome shotgun (WGS) entry which is preliminary data.</text>
</comment>
<comment type="subcellular location">
    <subcellularLocation>
        <location evidence="3">Cytoplasm</location>
    </subcellularLocation>
</comment>
<keyword evidence="3" id="KW-0963">Cytoplasm</keyword>
<proteinExistence type="inferred from homology"/>